<evidence type="ECO:0000256" key="1">
    <source>
        <dbReference type="SAM" id="Phobius"/>
    </source>
</evidence>
<organism evidence="2 3">
    <name type="scientific">Carboxylicivirga marina</name>
    <dbReference type="NCBI Taxonomy" id="2800988"/>
    <lineage>
        <taxon>Bacteria</taxon>
        <taxon>Pseudomonadati</taxon>
        <taxon>Bacteroidota</taxon>
        <taxon>Bacteroidia</taxon>
        <taxon>Marinilabiliales</taxon>
        <taxon>Marinilabiliaceae</taxon>
        <taxon>Carboxylicivirga</taxon>
    </lineage>
</organism>
<accession>A0ABS1HL43</accession>
<protein>
    <recommendedName>
        <fullName evidence="4">Tetratricopeptide repeat protein</fullName>
    </recommendedName>
</protein>
<feature type="transmembrane region" description="Helical" evidence="1">
    <location>
        <begin position="81"/>
        <end position="102"/>
    </location>
</feature>
<evidence type="ECO:0000313" key="3">
    <source>
        <dbReference type="Proteomes" id="UP000605676"/>
    </source>
</evidence>
<sequence length="245" mass="27919">MDYNKKILQFFTNELSSEQREDLKLEMASDSGVNEDMKLQQEVLFSIANQGDGFDDFKKQLNEIGQEFLEEQDEKRNSFKINYWLAAASVIVVIGLGSYLGLLRDASYTGGQAFVEYYSPYGTDMTVRGGEESSLFNRALESYQSGDIDAAIVSFKELSHENEELAGFFTGLCYMEMGNLELAKSQLQSTQEIAIFYEEQIKWYLSLCHIKLEEYEPAELLLTQLQTSGNSYSTKAKELLDKIDF</sequence>
<dbReference type="Proteomes" id="UP000605676">
    <property type="component" value="Unassembled WGS sequence"/>
</dbReference>
<proteinExistence type="predicted"/>
<reference evidence="2 3" key="1">
    <citation type="submission" date="2021-01" db="EMBL/GenBank/DDBJ databases">
        <title>Carboxyliciviraga sp.nov., isolated from coastal sediments.</title>
        <authorList>
            <person name="Lu D."/>
            <person name="Zhang T."/>
        </authorList>
    </citation>
    <scope>NUCLEOTIDE SEQUENCE [LARGE SCALE GENOMIC DNA]</scope>
    <source>
        <strain evidence="2 3">N1Y132</strain>
    </source>
</reference>
<evidence type="ECO:0000313" key="2">
    <source>
        <dbReference type="EMBL" id="MBK3518395.1"/>
    </source>
</evidence>
<keyword evidence="1" id="KW-0812">Transmembrane</keyword>
<dbReference type="InterPro" id="IPR011990">
    <property type="entry name" value="TPR-like_helical_dom_sf"/>
</dbReference>
<dbReference type="Gene3D" id="1.25.40.10">
    <property type="entry name" value="Tetratricopeptide repeat domain"/>
    <property type="match status" value="1"/>
</dbReference>
<comment type="caution">
    <text evidence="2">The sequence shown here is derived from an EMBL/GenBank/DDBJ whole genome shotgun (WGS) entry which is preliminary data.</text>
</comment>
<keyword evidence="3" id="KW-1185">Reference proteome</keyword>
<dbReference type="SUPFAM" id="SSF48452">
    <property type="entry name" value="TPR-like"/>
    <property type="match status" value="1"/>
</dbReference>
<evidence type="ECO:0008006" key="4">
    <source>
        <dbReference type="Google" id="ProtNLM"/>
    </source>
</evidence>
<dbReference type="RefSeq" id="WP_200465623.1">
    <property type="nucleotide sequence ID" value="NZ_JAENRR010000033.1"/>
</dbReference>
<keyword evidence="1" id="KW-0472">Membrane</keyword>
<gene>
    <name evidence="2" type="ORF">JIV24_13710</name>
</gene>
<keyword evidence="1" id="KW-1133">Transmembrane helix</keyword>
<name>A0ABS1HL43_9BACT</name>
<dbReference type="EMBL" id="JAENRR010000033">
    <property type="protein sequence ID" value="MBK3518395.1"/>
    <property type="molecule type" value="Genomic_DNA"/>
</dbReference>